<dbReference type="GeneID" id="26639416"/>
<keyword evidence="3" id="KW-1185">Reference proteome</keyword>
<feature type="region of interest" description="Disordered" evidence="1">
    <location>
        <begin position="38"/>
        <end position="59"/>
    </location>
</feature>
<feature type="compositionally biased region" description="Basic and acidic residues" evidence="1">
    <location>
        <begin position="47"/>
        <end position="59"/>
    </location>
</feature>
<evidence type="ECO:0000313" key="3">
    <source>
        <dbReference type="Proteomes" id="UP000202764"/>
    </source>
</evidence>
<proteinExistence type="predicted"/>
<dbReference type="RefSeq" id="YP_009213198.1">
    <property type="nucleotide sequence ID" value="NC_028952.1"/>
</dbReference>
<accession>A0A0M4S3G2</accession>
<dbReference type="KEGG" id="vg:26639416"/>
<dbReference type="Proteomes" id="UP000202764">
    <property type="component" value="Segment"/>
</dbReference>
<gene>
    <name evidence="2" type="ORF">SF3_710</name>
</gene>
<sequence length="59" mass="6264">MSDEFAPDCGAVTPEEECGECESCFEATAEGIDRAVESGSMTASEAAEAHDLNGTYRRE</sequence>
<organism evidence="2 3">
    <name type="scientific">Streptomyces phage SF3</name>
    <dbReference type="NCBI Taxonomy" id="1690818"/>
    <lineage>
        <taxon>Viruses</taxon>
        <taxon>Duplodnaviria</taxon>
        <taxon>Heunggongvirae</taxon>
        <taxon>Uroviricota</taxon>
        <taxon>Caudoviricetes</taxon>
        <taxon>Siftrevirus</taxon>
        <taxon>Siftrevirus SF3</taxon>
    </lineage>
</organism>
<evidence type="ECO:0000256" key="1">
    <source>
        <dbReference type="SAM" id="MobiDB-lite"/>
    </source>
</evidence>
<reference evidence="2 3" key="1">
    <citation type="submission" date="2015-06" db="EMBL/GenBank/DDBJ databases">
        <title>Complete genomic sequence analysis of two virulent actinophages of Streptomyces flavovirens.</title>
        <authorList>
            <person name="Sharaf A."/>
            <person name="Marie E."/>
            <person name="ElBaz R."/>
            <person name="Elmaghraby I."/>
            <person name="Mercati F."/>
        </authorList>
    </citation>
    <scope>NUCLEOTIDE SEQUENCE [LARGE SCALE GENOMIC DNA]</scope>
</reference>
<evidence type="ECO:0000313" key="2">
    <source>
        <dbReference type="EMBL" id="ALF00202.1"/>
    </source>
</evidence>
<protein>
    <submittedName>
        <fullName evidence="2">Uncharacterized protein</fullName>
    </submittedName>
</protein>
<dbReference type="EMBL" id="KT221034">
    <property type="protein sequence ID" value="ALF00202.1"/>
    <property type="molecule type" value="Genomic_DNA"/>
</dbReference>
<name>A0A0M4S3G2_9CAUD</name>